<sequence>MVRLLVLPHQDIIDGLKGSIDFYVHRGIPCARSWPKAPGKRRSEAVMAQWPAFSFATKEWLNLSKAVQDSYTQFSTDSGLAGRDLQIRAYLTGLYRYPLE</sequence>
<name>X1NNQ7_9ZZZZ</name>
<organism evidence="1">
    <name type="scientific">marine sediment metagenome</name>
    <dbReference type="NCBI Taxonomy" id="412755"/>
    <lineage>
        <taxon>unclassified sequences</taxon>
        <taxon>metagenomes</taxon>
        <taxon>ecological metagenomes</taxon>
    </lineage>
</organism>
<reference evidence="1" key="1">
    <citation type="journal article" date="2014" name="Front. Microbiol.">
        <title>High frequency of phylogenetically diverse reductive dehalogenase-homologous genes in deep subseafloor sedimentary metagenomes.</title>
        <authorList>
            <person name="Kawai M."/>
            <person name="Futagami T."/>
            <person name="Toyoda A."/>
            <person name="Takaki Y."/>
            <person name="Nishi S."/>
            <person name="Hori S."/>
            <person name="Arai W."/>
            <person name="Tsubouchi T."/>
            <person name="Morono Y."/>
            <person name="Uchiyama I."/>
            <person name="Ito T."/>
            <person name="Fujiyama A."/>
            <person name="Inagaki F."/>
            <person name="Takami H."/>
        </authorList>
    </citation>
    <scope>NUCLEOTIDE SEQUENCE</scope>
    <source>
        <strain evidence="1">Expedition CK06-06</strain>
    </source>
</reference>
<comment type="caution">
    <text evidence="1">The sequence shown here is derived from an EMBL/GenBank/DDBJ whole genome shotgun (WGS) entry which is preliminary data.</text>
</comment>
<proteinExistence type="predicted"/>
<dbReference type="AlphaFoldDB" id="X1NNQ7"/>
<protein>
    <submittedName>
        <fullName evidence="1">Uncharacterized protein</fullName>
    </submittedName>
</protein>
<dbReference type="EMBL" id="BARV01028242">
    <property type="protein sequence ID" value="GAI45647.1"/>
    <property type="molecule type" value="Genomic_DNA"/>
</dbReference>
<accession>X1NNQ7</accession>
<gene>
    <name evidence="1" type="ORF">S06H3_45265</name>
</gene>
<evidence type="ECO:0000313" key="1">
    <source>
        <dbReference type="EMBL" id="GAI45647.1"/>
    </source>
</evidence>